<dbReference type="RefSeq" id="WP_216521064.1">
    <property type="nucleotide sequence ID" value="NZ_JAHLPM010000014.1"/>
</dbReference>
<dbReference type="InterPro" id="IPR006674">
    <property type="entry name" value="HD_domain"/>
</dbReference>
<accession>A0ABS6E8W0</accession>
<feature type="domain" description="HD" evidence="1">
    <location>
        <begin position="28"/>
        <end position="146"/>
    </location>
</feature>
<protein>
    <submittedName>
        <fullName evidence="3">HD domain-containing protein</fullName>
    </submittedName>
</protein>
<dbReference type="PANTHER" id="PTHR43155:SF1">
    <property type="entry name" value="3'3'-CGAMP-SPECIFIC PHOSPHODIESTERASE 1"/>
    <property type="match status" value="1"/>
</dbReference>
<gene>
    <name evidence="3" type="ORF">KQI42_15135</name>
</gene>
<evidence type="ECO:0000313" key="4">
    <source>
        <dbReference type="Proteomes" id="UP000749471"/>
    </source>
</evidence>
<evidence type="ECO:0000313" key="3">
    <source>
        <dbReference type="EMBL" id="MBU5439357.1"/>
    </source>
</evidence>
<proteinExistence type="predicted"/>
<dbReference type="CDD" id="cd00077">
    <property type="entry name" value="HDc"/>
    <property type="match status" value="2"/>
</dbReference>
<feature type="domain" description="HD-GYP" evidence="2">
    <location>
        <begin position="217"/>
        <end position="402"/>
    </location>
</feature>
<dbReference type="InterPro" id="IPR003607">
    <property type="entry name" value="HD/PDEase_dom"/>
</dbReference>
<dbReference type="PROSITE" id="PS51832">
    <property type="entry name" value="HD_GYP"/>
    <property type="match status" value="2"/>
</dbReference>
<dbReference type="InterPro" id="IPR037522">
    <property type="entry name" value="HD_GYP_dom"/>
</dbReference>
<evidence type="ECO:0000259" key="2">
    <source>
        <dbReference type="PROSITE" id="PS51832"/>
    </source>
</evidence>
<dbReference type="PROSITE" id="PS51831">
    <property type="entry name" value="HD"/>
    <property type="match status" value="1"/>
</dbReference>
<keyword evidence="4" id="KW-1185">Reference proteome</keyword>
<feature type="domain" description="HD-GYP" evidence="2">
    <location>
        <begin position="6"/>
        <end position="199"/>
    </location>
</feature>
<dbReference type="SMART" id="SM00471">
    <property type="entry name" value="HDc"/>
    <property type="match status" value="2"/>
</dbReference>
<organism evidence="3 4">
    <name type="scientific">Tissierella simiarum</name>
    <dbReference type="NCBI Taxonomy" id="2841534"/>
    <lineage>
        <taxon>Bacteria</taxon>
        <taxon>Bacillati</taxon>
        <taxon>Bacillota</taxon>
        <taxon>Tissierellia</taxon>
        <taxon>Tissierellales</taxon>
        <taxon>Tissierellaceae</taxon>
        <taxon>Tissierella</taxon>
    </lineage>
</organism>
<dbReference type="Pfam" id="PF13487">
    <property type="entry name" value="HD_5"/>
    <property type="match status" value="1"/>
</dbReference>
<dbReference type="EMBL" id="JAHLPM010000014">
    <property type="protein sequence ID" value="MBU5439357.1"/>
    <property type="molecule type" value="Genomic_DNA"/>
</dbReference>
<reference evidence="3 4" key="1">
    <citation type="submission" date="2021-06" db="EMBL/GenBank/DDBJ databases">
        <authorList>
            <person name="Sun Q."/>
            <person name="Li D."/>
        </authorList>
    </citation>
    <scope>NUCLEOTIDE SEQUENCE [LARGE SCALE GENOMIC DNA]</scope>
    <source>
        <strain evidence="3 4">MSJ-40</strain>
    </source>
</reference>
<comment type="caution">
    <text evidence="3">The sequence shown here is derived from an EMBL/GenBank/DDBJ whole genome shotgun (WGS) entry which is preliminary data.</text>
</comment>
<evidence type="ECO:0000259" key="1">
    <source>
        <dbReference type="PROSITE" id="PS51831"/>
    </source>
</evidence>
<name>A0ABS6E8W0_9FIRM</name>
<sequence>MVNYQFEIKLGQLLKSLSYALDIAENRYYGHSRRTAYIAHSIAAEMGLTEEVLTDVYYASLIHDIGMAGFLSNYSVIDIHYNEDLKKKHCDIGYRILDKLPFNDKVREYILYHHEDWQGNGSYKLRGDETPLGAQIIHIADYFELFFVRKYDEIHENYDINIIKKWIDVYRGKLFKDELCDVILEVIKKDKFYLDLKPENINQALDIIEPGKNTNINIHGLHNISEAFSILIDNKSRFTYEHSQGISQITSNFATYLGYNPLMIEKLTISANLHDIGKFVIPSSILEKPGKLTSKEFMVIKSHAYYTKLILRQVDGLEDIAEWAGNHHEKLNGKGYPERLNERTLTIEDQIIAFADIYQALTEHRPYRSGMEPKKAIAIMTNMAEEGYILKDLLPDFKQLVL</sequence>
<dbReference type="Proteomes" id="UP000749471">
    <property type="component" value="Unassembled WGS sequence"/>
</dbReference>
<dbReference type="Pfam" id="PF01966">
    <property type="entry name" value="HD"/>
    <property type="match status" value="1"/>
</dbReference>
<dbReference type="PANTHER" id="PTHR43155">
    <property type="entry name" value="CYCLIC DI-GMP PHOSPHODIESTERASE PA4108-RELATED"/>
    <property type="match status" value="1"/>
</dbReference>